<evidence type="ECO:0000313" key="2">
    <source>
        <dbReference type="Proteomes" id="UP000015545"/>
    </source>
</evidence>
<dbReference type="KEGG" id="vg:16574935"/>
<keyword evidence="2" id="KW-1185">Reference proteome</keyword>
<proteinExistence type="predicted"/>
<protein>
    <submittedName>
        <fullName evidence="1">Uncharacterized protein</fullName>
    </submittedName>
</protein>
<sequence>MQINGSLDLMGNVLKNVALEPVESWPLEPKPGTFIFKGKRIYICLEINDGVPVWLPMSTELHTHVHDQFIASSTWEIDHSLQTAGCIVQVLSGDNKAIEFDEVDFTFNHATIHFAEPQAGRAILIMGSTEGLPRPTVAFEQTFTDQQVWVINHMLGYPPIVRCFVGNLEIQPSSLVHDENFTQSIASFSSPISGRVRCV</sequence>
<evidence type="ECO:0000313" key="1">
    <source>
        <dbReference type="EMBL" id="AGS82133.1"/>
    </source>
</evidence>
<dbReference type="RefSeq" id="YP_008433580.1">
    <property type="nucleotide sequence ID" value="NC_022096.1"/>
</dbReference>
<name>S5WBG3_9CAUD</name>
<dbReference type="EMBL" id="KF147891">
    <property type="protein sequence ID" value="AGS82133.1"/>
    <property type="molecule type" value="Genomic_DNA"/>
</dbReference>
<reference evidence="1 2" key="1">
    <citation type="journal article" date="2014" name="Genome Announc.">
        <title>Complete Genome Sequence of the Novel Giant Pseudomonas Phage PaBG.</title>
        <authorList>
            <person name="Sykilinda N.N."/>
            <person name="Bondar A.A."/>
            <person name="Gorshkova A.S."/>
            <person name="Kurochkina L.P."/>
            <person name="Kulikov E.E."/>
            <person name="Shneider M.M."/>
            <person name="Kadykov V.A."/>
            <person name="Solovjeva N.V."/>
            <person name="Kabilov M.R."/>
            <person name="Mesyanzhinov V.V."/>
            <person name="Vlassov V.V."/>
            <person name="Drukker V.V."/>
            <person name="Miroshnikov K.A."/>
        </authorList>
    </citation>
    <scope>NUCLEOTIDE SEQUENCE [LARGE SCALE GENOMIC DNA]</scope>
</reference>
<accession>S5WBG3</accession>
<gene>
    <name evidence="1" type="ORF">PaBG_00250</name>
</gene>
<dbReference type="Proteomes" id="UP000015545">
    <property type="component" value="Segment"/>
</dbReference>
<organism evidence="1 2">
    <name type="scientific">Pseudomonas phage PaBG</name>
    <dbReference type="NCBI Taxonomy" id="1335230"/>
    <lineage>
        <taxon>Viruses</taxon>
        <taxon>Duplodnaviria</taxon>
        <taxon>Heunggongvirae</taxon>
        <taxon>Uroviricota</taxon>
        <taxon>Caudoviricetes</taxon>
        <taxon>Baikalvirus</taxon>
        <taxon>Baikalvirus PaBG</taxon>
    </lineage>
</organism>